<dbReference type="EMBL" id="JH109152">
    <property type="protein sequence ID" value="EGW22629.1"/>
    <property type="molecule type" value="Genomic_DNA"/>
</dbReference>
<organism evidence="2 3">
    <name type="scientific">Methylobacter tundripaludum (strain ATCC BAA-1195 / DSM 17260 / SV96)</name>
    <dbReference type="NCBI Taxonomy" id="697282"/>
    <lineage>
        <taxon>Bacteria</taxon>
        <taxon>Pseudomonadati</taxon>
        <taxon>Pseudomonadota</taxon>
        <taxon>Gammaproteobacteria</taxon>
        <taxon>Methylococcales</taxon>
        <taxon>Methylococcaceae</taxon>
        <taxon>Methylobacter</taxon>
    </lineage>
</organism>
<proteinExistence type="predicted"/>
<gene>
    <name evidence="2" type="ORF">Mettu_1444</name>
</gene>
<name>G3ITV8_METTV</name>
<accession>G3ITV8</accession>
<protein>
    <submittedName>
        <fullName evidence="2">Uncharacterized protein</fullName>
    </submittedName>
</protein>
<feature type="compositionally biased region" description="Polar residues" evidence="1">
    <location>
        <begin position="22"/>
        <end position="32"/>
    </location>
</feature>
<dbReference type="RefSeq" id="WP_006890599.1">
    <property type="nucleotide sequence ID" value="NZ_JH109152.1"/>
</dbReference>
<dbReference type="AlphaFoldDB" id="G3ITV8"/>
<keyword evidence="3" id="KW-1185">Reference proteome</keyword>
<sequence length="98" mass="10787">MTQKNEIPAESKAVTEAKNGSAKPTETLSTSPEQEKPSASAGRGVTGNLSPELMELVTELRDTVKRIDPRRHTEKTLRRSLVNVSDILADIDKLYPQN</sequence>
<evidence type="ECO:0000256" key="1">
    <source>
        <dbReference type="SAM" id="MobiDB-lite"/>
    </source>
</evidence>
<evidence type="ECO:0000313" key="3">
    <source>
        <dbReference type="Proteomes" id="UP000004664"/>
    </source>
</evidence>
<evidence type="ECO:0000313" key="2">
    <source>
        <dbReference type="EMBL" id="EGW22629.1"/>
    </source>
</evidence>
<dbReference type="Proteomes" id="UP000004664">
    <property type="component" value="Unassembled WGS sequence"/>
</dbReference>
<dbReference type="HOGENOM" id="CLU_2330560_0_0_6"/>
<feature type="region of interest" description="Disordered" evidence="1">
    <location>
        <begin position="1"/>
        <end position="50"/>
    </location>
</feature>
<reference evidence="2 3" key="1">
    <citation type="submission" date="2011-06" db="EMBL/GenBank/DDBJ databases">
        <title>Genomic sequence of Methylobacter tundripaludum SV96.</title>
        <authorList>
            <consortium name="US DOE Joint Genome Institute"/>
            <person name="Lucas S."/>
            <person name="Han J."/>
            <person name="Lapidus A."/>
            <person name="Cheng J.-F."/>
            <person name="Goodwin L."/>
            <person name="Pitluck S."/>
            <person name="Held B."/>
            <person name="Detter J.C."/>
            <person name="Han C."/>
            <person name="Tapia R."/>
            <person name="Land M."/>
            <person name="Hauser L."/>
            <person name="Kyrpides N."/>
            <person name="Ivanova N."/>
            <person name="Ovchinnikova G."/>
            <person name="Pagani I."/>
            <person name="Klotz M.G."/>
            <person name="Dispirito A.A."/>
            <person name="Murrell J.C."/>
            <person name="Dunfield P."/>
            <person name="Kalyuzhnaya M.G."/>
            <person name="Svenning M."/>
            <person name="Trotsenko Y.A."/>
            <person name="Stein L.Y."/>
            <person name="Woyke T."/>
        </authorList>
    </citation>
    <scope>NUCLEOTIDE SEQUENCE [LARGE SCALE GENOMIC DNA]</scope>
    <source>
        <strain evidence="3">ATCC BAA-1195 / DSM 17260 / SV96</strain>
    </source>
</reference>
<dbReference type="STRING" id="697282.Mettu_1444"/>